<sequence length="283" mass="32750">MLKQNNKPSKTKNPPITLILQVFTWIEVIVLVAASILLFFFPELSNSRWVWKIAPFNSHFLGAVYLAAIVPTAMLLVVRQWKIARLIVPMQLTFTIVLLVVSLFYLDRFNFSRRITWGWFFLYTIIPFTAACHIWLYRRLRPVESTFVSSPWRFYLRVQTLLLTFYGLGLLFIPNTFTAFWPWKVDSFHSQLYSAVFFTLAIGAFLLSRVCLYTELFTLGLTEFALGLAQILGVLKANAKLHKINWSIPSTWFWISIFVLLLISGGAMMLQSRTSQKTAIADR</sequence>
<accession>A0A8S9T7P6</accession>
<evidence type="ECO:0000313" key="3">
    <source>
        <dbReference type="Proteomes" id="UP000029738"/>
    </source>
</evidence>
<organism evidence="2 3">
    <name type="scientific">Tolypothrix bouteillei VB521301</name>
    <dbReference type="NCBI Taxonomy" id="1479485"/>
    <lineage>
        <taxon>Bacteria</taxon>
        <taxon>Bacillati</taxon>
        <taxon>Cyanobacteriota</taxon>
        <taxon>Cyanophyceae</taxon>
        <taxon>Nostocales</taxon>
        <taxon>Tolypothrichaceae</taxon>
        <taxon>Tolypothrix</taxon>
    </lineage>
</organism>
<feature type="transmembrane region" description="Helical" evidence="1">
    <location>
        <begin position="117"/>
        <end position="137"/>
    </location>
</feature>
<keyword evidence="1" id="KW-0472">Membrane</keyword>
<keyword evidence="3" id="KW-1185">Reference proteome</keyword>
<gene>
    <name evidence="2" type="ORF">DA73_0400022895</name>
</gene>
<protein>
    <submittedName>
        <fullName evidence="2">Uncharacterized protein</fullName>
    </submittedName>
</protein>
<feature type="transmembrane region" description="Helical" evidence="1">
    <location>
        <begin position="158"/>
        <end position="180"/>
    </location>
</feature>
<keyword evidence="1" id="KW-0812">Transmembrane</keyword>
<feature type="transmembrane region" description="Helical" evidence="1">
    <location>
        <begin position="60"/>
        <end position="79"/>
    </location>
</feature>
<reference evidence="2" key="2">
    <citation type="submission" date="2019-11" db="EMBL/GenBank/DDBJ databases">
        <title>Improved Assembly of Tolypothrix boutellei genome.</title>
        <authorList>
            <person name="Sarangi A.N."/>
            <person name="Mukherjee M."/>
            <person name="Ghosh S."/>
            <person name="Singh D."/>
            <person name="Das A."/>
            <person name="Kant S."/>
            <person name="Prusty A."/>
            <person name="Tripathy S."/>
        </authorList>
    </citation>
    <scope>NUCLEOTIDE SEQUENCE</scope>
    <source>
        <strain evidence="2">VB521301</strain>
    </source>
</reference>
<reference evidence="2" key="1">
    <citation type="journal article" date="2015" name="Genome Announc.">
        <title>Draft Genome Sequence of Tolypothrix boutellei Strain VB521301.</title>
        <authorList>
            <person name="Chandrababunaidu M.M."/>
            <person name="Singh D."/>
            <person name="Sen D."/>
            <person name="Bhan S."/>
            <person name="Das S."/>
            <person name="Gupta A."/>
            <person name="Adhikary S.P."/>
            <person name="Tripathy S."/>
        </authorList>
    </citation>
    <scope>NUCLEOTIDE SEQUENCE</scope>
    <source>
        <strain evidence="2">VB521301</strain>
    </source>
</reference>
<feature type="transmembrane region" description="Helical" evidence="1">
    <location>
        <begin position="219"/>
        <end position="239"/>
    </location>
</feature>
<name>A0A8S9T7P6_9CYAN</name>
<feature type="transmembrane region" description="Helical" evidence="1">
    <location>
        <begin position="86"/>
        <end position="105"/>
    </location>
</feature>
<evidence type="ECO:0000313" key="2">
    <source>
        <dbReference type="EMBL" id="KAF3888017.1"/>
    </source>
</evidence>
<dbReference type="Proteomes" id="UP000029738">
    <property type="component" value="Unassembled WGS sequence"/>
</dbReference>
<comment type="caution">
    <text evidence="2">The sequence shown here is derived from an EMBL/GenBank/DDBJ whole genome shotgun (WGS) entry which is preliminary data.</text>
</comment>
<dbReference type="RefSeq" id="WP_050045265.1">
    <property type="nucleotide sequence ID" value="NZ_JHEG04000001.1"/>
</dbReference>
<keyword evidence="1" id="KW-1133">Transmembrane helix</keyword>
<evidence type="ECO:0000256" key="1">
    <source>
        <dbReference type="SAM" id="Phobius"/>
    </source>
</evidence>
<feature type="transmembrane region" description="Helical" evidence="1">
    <location>
        <begin position="16"/>
        <end position="40"/>
    </location>
</feature>
<dbReference type="EMBL" id="JHEG04000001">
    <property type="protein sequence ID" value="KAF3888017.1"/>
    <property type="molecule type" value="Genomic_DNA"/>
</dbReference>
<dbReference type="OrthoDB" id="3207535at2"/>
<proteinExistence type="predicted"/>
<dbReference type="AlphaFoldDB" id="A0A8S9T7P6"/>
<feature type="transmembrane region" description="Helical" evidence="1">
    <location>
        <begin position="251"/>
        <end position="270"/>
    </location>
</feature>
<feature type="transmembrane region" description="Helical" evidence="1">
    <location>
        <begin position="192"/>
        <end position="212"/>
    </location>
</feature>